<dbReference type="PROSITE" id="PS50042">
    <property type="entry name" value="CNMP_BINDING_3"/>
    <property type="match status" value="1"/>
</dbReference>
<dbReference type="InterPro" id="IPR014710">
    <property type="entry name" value="RmlC-like_jellyroll"/>
</dbReference>
<dbReference type="InterPro" id="IPR000595">
    <property type="entry name" value="cNMP-bd_dom"/>
</dbReference>
<evidence type="ECO:0000259" key="1">
    <source>
        <dbReference type="PROSITE" id="PS50042"/>
    </source>
</evidence>
<dbReference type="CDD" id="cd00038">
    <property type="entry name" value="CAP_ED"/>
    <property type="match status" value="1"/>
</dbReference>
<accession>A0A1J5SBD7</accession>
<dbReference type="GO" id="GO:0003700">
    <property type="term" value="F:DNA-binding transcription factor activity"/>
    <property type="evidence" value="ECO:0007669"/>
    <property type="project" value="TreeGrafter"/>
</dbReference>
<dbReference type="PANTHER" id="PTHR24567:SF74">
    <property type="entry name" value="HTH-TYPE TRANSCRIPTIONAL REGULATOR ARCR"/>
    <property type="match status" value="1"/>
</dbReference>
<feature type="domain" description="Cyclic nucleotide-binding" evidence="1">
    <location>
        <begin position="20"/>
        <end position="140"/>
    </location>
</feature>
<name>A0A1J5SBD7_9ZZZZ</name>
<reference evidence="2" key="1">
    <citation type="submission" date="2016-10" db="EMBL/GenBank/DDBJ databases">
        <title>Sequence of Gallionella enrichment culture.</title>
        <authorList>
            <person name="Poehlein A."/>
            <person name="Muehling M."/>
            <person name="Daniel R."/>
        </authorList>
    </citation>
    <scope>NUCLEOTIDE SEQUENCE</scope>
</reference>
<dbReference type="AlphaFoldDB" id="A0A1J5SBD7"/>
<dbReference type="PANTHER" id="PTHR24567">
    <property type="entry name" value="CRP FAMILY TRANSCRIPTIONAL REGULATORY PROTEIN"/>
    <property type="match status" value="1"/>
</dbReference>
<dbReference type="SMART" id="SM00100">
    <property type="entry name" value="cNMP"/>
    <property type="match status" value="1"/>
</dbReference>
<keyword evidence="2" id="KW-0675">Receptor</keyword>
<dbReference type="Pfam" id="PF00027">
    <property type="entry name" value="cNMP_binding"/>
    <property type="match status" value="1"/>
</dbReference>
<proteinExistence type="predicted"/>
<evidence type="ECO:0000313" key="2">
    <source>
        <dbReference type="EMBL" id="OIR05841.1"/>
    </source>
</evidence>
<sequence length="157" mass="16940">MSNHSALLEEIGSMLIESDLFSHLPATELSAAANYFGINQIAQDETIFEEGDIGNFMCIVHSGSIAVTKANQNGQQVEMATLGQGRTFGEMAVLDDEIRSATCKAAEDTVLLTLSKEALDQMLEEHPRIGSRIIRAIAVSLSLRLRTAAGQPVDHLV</sequence>
<comment type="caution">
    <text evidence="2">The sequence shown here is derived from an EMBL/GenBank/DDBJ whole genome shotgun (WGS) entry which is preliminary data.</text>
</comment>
<dbReference type="SUPFAM" id="SSF51206">
    <property type="entry name" value="cAMP-binding domain-like"/>
    <property type="match status" value="1"/>
</dbReference>
<dbReference type="Gene3D" id="2.60.120.10">
    <property type="entry name" value="Jelly Rolls"/>
    <property type="match status" value="1"/>
</dbReference>
<organism evidence="2">
    <name type="scientific">mine drainage metagenome</name>
    <dbReference type="NCBI Taxonomy" id="410659"/>
    <lineage>
        <taxon>unclassified sequences</taxon>
        <taxon>metagenomes</taxon>
        <taxon>ecological metagenomes</taxon>
    </lineage>
</organism>
<dbReference type="GO" id="GO:0005829">
    <property type="term" value="C:cytosol"/>
    <property type="evidence" value="ECO:0007669"/>
    <property type="project" value="TreeGrafter"/>
</dbReference>
<dbReference type="InterPro" id="IPR050397">
    <property type="entry name" value="Env_Response_Regulators"/>
</dbReference>
<dbReference type="InterPro" id="IPR018490">
    <property type="entry name" value="cNMP-bd_dom_sf"/>
</dbReference>
<dbReference type="EMBL" id="MLJW01000047">
    <property type="protein sequence ID" value="OIR05841.1"/>
    <property type="molecule type" value="Genomic_DNA"/>
</dbReference>
<protein>
    <submittedName>
        <fullName evidence="2">cAMP receptor protein</fullName>
    </submittedName>
</protein>
<gene>
    <name evidence="2" type="primary">crp_9</name>
    <name evidence="2" type="ORF">GALL_119680</name>
</gene>